<dbReference type="STRING" id="1048205.AB852_19105"/>
<feature type="transmembrane region" description="Helical" evidence="2">
    <location>
        <begin position="48"/>
        <end position="66"/>
    </location>
</feature>
<accession>A0A1Q4V6U2</accession>
<dbReference type="Proteomes" id="UP000186455">
    <property type="component" value="Unassembled WGS sequence"/>
</dbReference>
<protein>
    <submittedName>
        <fullName evidence="3">Uncharacterized protein</fullName>
    </submittedName>
</protein>
<evidence type="ECO:0000256" key="2">
    <source>
        <dbReference type="SAM" id="Phobius"/>
    </source>
</evidence>
<feature type="compositionally biased region" description="Basic and acidic residues" evidence="1">
    <location>
        <begin position="1"/>
        <end position="16"/>
    </location>
</feature>
<keyword evidence="2" id="KW-1133">Transmembrane helix</keyword>
<organism evidence="3 4">
    <name type="scientific">Streptomyces uncialis</name>
    <dbReference type="NCBI Taxonomy" id="1048205"/>
    <lineage>
        <taxon>Bacteria</taxon>
        <taxon>Bacillati</taxon>
        <taxon>Actinomycetota</taxon>
        <taxon>Actinomycetes</taxon>
        <taxon>Kitasatosporales</taxon>
        <taxon>Streptomycetaceae</taxon>
        <taxon>Streptomyces</taxon>
    </lineage>
</organism>
<evidence type="ECO:0000313" key="4">
    <source>
        <dbReference type="Proteomes" id="UP000186455"/>
    </source>
</evidence>
<name>A0A1Q4V6U2_9ACTN</name>
<evidence type="ECO:0000313" key="3">
    <source>
        <dbReference type="EMBL" id="OKH93562.1"/>
    </source>
</evidence>
<evidence type="ECO:0000256" key="1">
    <source>
        <dbReference type="SAM" id="MobiDB-lite"/>
    </source>
</evidence>
<keyword evidence="2" id="KW-0472">Membrane</keyword>
<feature type="transmembrane region" description="Helical" evidence="2">
    <location>
        <begin position="132"/>
        <end position="151"/>
    </location>
</feature>
<feature type="region of interest" description="Disordered" evidence="1">
    <location>
        <begin position="1"/>
        <end position="22"/>
    </location>
</feature>
<feature type="transmembrane region" description="Helical" evidence="2">
    <location>
        <begin position="109"/>
        <end position="126"/>
    </location>
</feature>
<sequence length="163" mass="17794">MPRRARDTVRARRERATVSSVAPPCAPSGAGYARSMTLARTMPDNANGWWALLAVLALYVVARWFLAWNQARREGAPSPLRAAFDEEEPDEGGVATATAFGGFRSYRQYFAFVGGALVIGLVLGLTEGRTQLVMMCTVVPAVVITVAYLDFRRARSARARARV</sequence>
<keyword evidence="2" id="KW-0812">Transmembrane</keyword>
<dbReference type="EMBL" id="LFBV01000004">
    <property type="protein sequence ID" value="OKH93562.1"/>
    <property type="molecule type" value="Genomic_DNA"/>
</dbReference>
<proteinExistence type="predicted"/>
<keyword evidence="4" id="KW-1185">Reference proteome</keyword>
<reference evidence="3 4" key="1">
    <citation type="submission" date="2015-06" db="EMBL/GenBank/DDBJ databases">
        <title>Cloning and characterization of the uncialamcin biosynthetic gene cluster.</title>
        <authorList>
            <person name="Yan X."/>
            <person name="Huang T."/>
            <person name="Ge H."/>
            <person name="Shen B."/>
        </authorList>
    </citation>
    <scope>NUCLEOTIDE SEQUENCE [LARGE SCALE GENOMIC DNA]</scope>
    <source>
        <strain evidence="3 4">DCA2648</strain>
    </source>
</reference>
<dbReference type="AlphaFoldDB" id="A0A1Q4V6U2"/>
<gene>
    <name evidence="3" type="ORF">AB852_19105</name>
</gene>
<comment type="caution">
    <text evidence="3">The sequence shown here is derived from an EMBL/GenBank/DDBJ whole genome shotgun (WGS) entry which is preliminary data.</text>
</comment>